<keyword evidence="1" id="KW-0812">Transmembrane</keyword>
<organism evidence="2 3">
    <name type="scientific">Blautia obeum ATCC 29174</name>
    <dbReference type="NCBI Taxonomy" id="411459"/>
    <lineage>
        <taxon>Bacteria</taxon>
        <taxon>Bacillati</taxon>
        <taxon>Bacillota</taxon>
        <taxon>Clostridia</taxon>
        <taxon>Lachnospirales</taxon>
        <taxon>Lachnospiraceae</taxon>
        <taxon>Blautia</taxon>
    </lineage>
</organism>
<gene>
    <name evidence="2" type="ORF">RUMOBE_00496</name>
</gene>
<sequence length="42" mass="4736">MQVHLILDDADKTEFDLLLMFHFFFSIFSTIGSATAALVCIL</sequence>
<evidence type="ECO:0000313" key="2">
    <source>
        <dbReference type="EMBL" id="EDM89373.1"/>
    </source>
</evidence>
<accession>A5ZNC9</accession>
<name>A5ZNC9_9FIRM</name>
<protein>
    <submittedName>
        <fullName evidence="2">Uncharacterized protein</fullName>
    </submittedName>
</protein>
<dbReference type="EMBL" id="AAVO02000001">
    <property type="protein sequence ID" value="EDM89373.1"/>
    <property type="molecule type" value="Genomic_DNA"/>
</dbReference>
<feature type="transmembrane region" description="Helical" evidence="1">
    <location>
        <begin position="20"/>
        <end position="41"/>
    </location>
</feature>
<dbReference type="AlphaFoldDB" id="A5ZNC9"/>
<dbReference type="Proteomes" id="UP000006002">
    <property type="component" value="Unassembled WGS sequence"/>
</dbReference>
<comment type="caution">
    <text evidence="2">The sequence shown here is derived from an EMBL/GenBank/DDBJ whole genome shotgun (WGS) entry which is preliminary data.</text>
</comment>
<dbReference type="HOGENOM" id="CLU_3247993_0_0_9"/>
<proteinExistence type="predicted"/>
<evidence type="ECO:0000313" key="3">
    <source>
        <dbReference type="Proteomes" id="UP000006002"/>
    </source>
</evidence>
<reference evidence="2 3" key="1">
    <citation type="submission" date="2007-03" db="EMBL/GenBank/DDBJ databases">
        <authorList>
            <person name="Fulton L."/>
            <person name="Clifton S."/>
            <person name="Fulton B."/>
            <person name="Xu J."/>
            <person name="Minx P."/>
            <person name="Pepin K.H."/>
            <person name="Johnson M."/>
            <person name="Thiruvilangam P."/>
            <person name="Bhonagiri V."/>
            <person name="Nash W.E."/>
            <person name="Mardis E.R."/>
            <person name="Wilson R.K."/>
        </authorList>
    </citation>
    <scope>NUCLEOTIDE SEQUENCE [LARGE SCALE GENOMIC DNA]</scope>
    <source>
        <strain evidence="2 3">ATCC 29174</strain>
    </source>
</reference>
<keyword evidence="1" id="KW-1133">Transmembrane helix</keyword>
<evidence type="ECO:0000256" key="1">
    <source>
        <dbReference type="SAM" id="Phobius"/>
    </source>
</evidence>
<reference evidence="2 3" key="2">
    <citation type="submission" date="2007-04" db="EMBL/GenBank/DDBJ databases">
        <title>Draft genome sequence of Ruminococcus obeum (ATCC 29174).</title>
        <authorList>
            <person name="Sudarsanam P."/>
            <person name="Ley R."/>
            <person name="Guruge J."/>
            <person name="Turnbaugh P.J."/>
            <person name="Mahowald M."/>
            <person name="Liep D."/>
            <person name="Gordon J."/>
        </authorList>
    </citation>
    <scope>NUCLEOTIDE SEQUENCE [LARGE SCALE GENOMIC DNA]</scope>
    <source>
        <strain evidence="2 3">ATCC 29174</strain>
    </source>
</reference>
<keyword evidence="1" id="KW-0472">Membrane</keyword>